<dbReference type="NCBIfam" id="TIGR02276">
    <property type="entry name" value="beta_rpt_yvtn"/>
    <property type="match status" value="1"/>
</dbReference>
<dbReference type="InterPro" id="IPR011045">
    <property type="entry name" value="N2O_reductase_N"/>
</dbReference>
<evidence type="ECO:0000259" key="2">
    <source>
        <dbReference type="Pfam" id="PF21783"/>
    </source>
</evidence>
<dbReference type="Pfam" id="PF21783">
    <property type="entry name" value="YNCE"/>
    <property type="match status" value="1"/>
</dbReference>
<organism evidence="3 4">
    <name type="scientific">Comamonas sediminis</name>
    <dbReference type="NCBI Taxonomy" id="1783360"/>
    <lineage>
        <taxon>Bacteria</taxon>
        <taxon>Pseudomonadati</taxon>
        <taxon>Pseudomonadota</taxon>
        <taxon>Betaproteobacteria</taxon>
        <taxon>Burkholderiales</taxon>
        <taxon>Comamonadaceae</taxon>
        <taxon>Comamonas</taxon>
    </lineage>
</organism>
<evidence type="ECO:0000313" key="3">
    <source>
        <dbReference type="EMBL" id="MEY2253605.1"/>
    </source>
</evidence>
<feature type="domain" description="YNCE-like beta-propeller" evidence="2">
    <location>
        <begin position="7"/>
        <end position="311"/>
    </location>
</feature>
<dbReference type="SUPFAM" id="SSF50974">
    <property type="entry name" value="Nitrous oxide reductase, N-terminal domain"/>
    <property type="match status" value="1"/>
</dbReference>
<evidence type="ECO:0000256" key="1">
    <source>
        <dbReference type="ARBA" id="ARBA00022729"/>
    </source>
</evidence>
<dbReference type="PANTHER" id="PTHR47197:SF3">
    <property type="entry name" value="DIHYDRO-HEME D1 DEHYDROGENASE"/>
    <property type="match status" value="1"/>
</dbReference>
<sequence>MALAATAVHAANPILVLNSLDASISVIDPATWKEVKRIPTGKEPHHLYLTPDSKSVIVANATGDSLTFVDPKTAEVQRVIQGISDPYHLRFSPDMKWFVTAANRLNHIDIYRWDGQEPKLAKRIATGKTPSHLWIDSKSTTIYSTMQDSDELVAIDIATQTLKWRTKTGQMPADLYGSPDDKFVFIALTGSDGVQVFDVSGAEPRLVNTIKTDKGAHAFRATGDGRHLFVSNRVANTISKLDMVSQKVVDRYPGPSGPDCMDVSPDGRYIYLSSRWAGKMSVIDTVERKVVNQVKVGKSPHGIWVLDHAPR</sequence>
<dbReference type="InterPro" id="IPR051200">
    <property type="entry name" value="Host-pathogen_enzymatic-act"/>
</dbReference>
<dbReference type="InterPro" id="IPR015943">
    <property type="entry name" value="WD40/YVTN_repeat-like_dom_sf"/>
</dbReference>
<dbReference type="Proteomes" id="UP001562178">
    <property type="component" value="Unassembled WGS sequence"/>
</dbReference>
<keyword evidence="1" id="KW-0732">Signal</keyword>
<dbReference type="InterPro" id="IPR048433">
    <property type="entry name" value="YNCE-like_beta-prop"/>
</dbReference>
<proteinExistence type="predicted"/>
<dbReference type="InterPro" id="IPR011964">
    <property type="entry name" value="YVTN_b-propeller_repeat"/>
</dbReference>
<reference evidence="3 4" key="1">
    <citation type="journal article" date="2016" name="Int. J. Syst. Evol. Microbiol.">
        <title>Description of Comamonas sediminis sp. nov., isolated from lagoon sediments.</title>
        <authorList>
            <person name="Subhash Y."/>
            <person name="Bang J.J."/>
            <person name="You T.H."/>
            <person name="Lee S.S."/>
        </authorList>
    </citation>
    <scope>NUCLEOTIDE SEQUENCE [LARGE SCALE GENOMIC DNA]</scope>
    <source>
        <strain evidence="3 4">JCM 31169</strain>
    </source>
</reference>
<dbReference type="EMBL" id="JBGBDC010000011">
    <property type="protein sequence ID" value="MEY2253605.1"/>
    <property type="molecule type" value="Genomic_DNA"/>
</dbReference>
<dbReference type="PANTHER" id="PTHR47197">
    <property type="entry name" value="PROTEIN NIRF"/>
    <property type="match status" value="1"/>
</dbReference>
<comment type="caution">
    <text evidence="3">The sequence shown here is derived from an EMBL/GenBank/DDBJ whole genome shotgun (WGS) entry which is preliminary data.</text>
</comment>
<keyword evidence="4" id="KW-1185">Reference proteome</keyword>
<evidence type="ECO:0000313" key="4">
    <source>
        <dbReference type="Proteomes" id="UP001562178"/>
    </source>
</evidence>
<protein>
    <submittedName>
        <fullName evidence="3">YncE family protein</fullName>
    </submittedName>
</protein>
<gene>
    <name evidence="3" type="ORF">AB7A72_21490</name>
</gene>
<accession>A0ABV4B9U3</accession>
<dbReference type="RefSeq" id="WP_239812717.1">
    <property type="nucleotide sequence ID" value="NZ_CP191350.1"/>
</dbReference>
<dbReference type="Gene3D" id="2.130.10.10">
    <property type="entry name" value="YVTN repeat-like/Quinoprotein amine dehydrogenase"/>
    <property type="match status" value="2"/>
</dbReference>
<name>A0ABV4B9U3_9BURK</name>